<dbReference type="Proteomes" id="UP001303473">
    <property type="component" value="Unassembled WGS sequence"/>
</dbReference>
<comment type="caution">
    <text evidence="1">The sequence shown here is derived from an EMBL/GenBank/DDBJ whole genome shotgun (WGS) entry which is preliminary data.</text>
</comment>
<gene>
    <name evidence="1" type="ORF">QBC46DRAFT_458631</name>
</gene>
<dbReference type="EMBL" id="MU853789">
    <property type="protein sequence ID" value="KAK3940946.1"/>
    <property type="molecule type" value="Genomic_DNA"/>
</dbReference>
<proteinExistence type="predicted"/>
<accession>A0AAN6N974</accession>
<sequence>MKTMKHFAEVLGLGLMARLDTKKGVVTTSTVRNKMRHRHKSIPEEVKSSMALYIEGELADTLGLSRLRKEKGFFTRPLYIRMYELMWTRDSHEYVHEGSRVDASTLLNTHCYTAARLREVCGAKYKDIICMVSWKDNELDIKMGFKREICKGLNYNQ</sequence>
<organism evidence="1 2">
    <name type="scientific">Diplogelasinospora grovesii</name>
    <dbReference type="NCBI Taxonomy" id="303347"/>
    <lineage>
        <taxon>Eukaryota</taxon>
        <taxon>Fungi</taxon>
        <taxon>Dikarya</taxon>
        <taxon>Ascomycota</taxon>
        <taxon>Pezizomycotina</taxon>
        <taxon>Sordariomycetes</taxon>
        <taxon>Sordariomycetidae</taxon>
        <taxon>Sordariales</taxon>
        <taxon>Diplogelasinosporaceae</taxon>
        <taxon>Diplogelasinospora</taxon>
    </lineage>
</organism>
<dbReference type="AlphaFoldDB" id="A0AAN6N974"/>
<keyword evidence="2" id="KW-1185">Reference proteome</keyword>
<protein>
    <submittedName>
        <fullName evidence="1">Uncharacterized protein</fullName>
    </submittedName>
</protein>
<evidence type="ECO:0000313" key="2">
    <source>
        <dbReference type="Proteomes" id="UP001303473"/>
    </source>
</evidence>
<name>A0AAN6N974_9PEZI</name>
<evidence type="ECO:0000313" key="1">
    <source>
        <dbReference type="EMBL" id="KAK3940946.1"/>
    </source>
</evidence>
<reference evidence="2" key="1">
    <citation type="journal article" date="2023" name="Mol. Phylogenet. Evol.">
        <title>Genome-scale phylogeny and comparative genomics of the fungal order Sordariales.</title>
        <authorList>
            <person name="Hensen N."/>
            <person name="Bonometti L."/>
            <person name="Westerberg I."/>
            <person name="Brannstrom I.O."/>
            <person name="Guillou S."/>
            <person name="Cros-Aarteil S."/>
            <person name="Calhoun S."/>
            <person name="Haridas S."/>
            <person name="Kuo A."/>
            <person name="Mondo S."/>
            <person name="Pangilinan J."/>
            <person name="Riley R."/>
            <person name="LaButti K."/>
            <person name="Andreopoulos B."/>
            <person name="Lipzen A."/>
            <person name="Chen C."/>
            <person name="Yan M."/>
            <person name="Daum C."/>
            <person name="Ng V."/>
            <person name="Clum A."/>
            <person name="Steindorff A."/>
            <person name="Ohm R.A."/>
            <person name="Martin F."/>
            <person name="Silar P."/>
            <person name="Natvig D.O."/>
            <person name="Lalanne C."/>
            <person name="Gautier V."/>
            <person name="Ament-Velasquez S.L."/>
            <person name="Kruys A."/>
            <person name="Hutchinson M.I."/>
            <person name="Powell A.J."/>
            <person name="Barry K."/>
            <person name="Miller A.N."/>
            <person name="Grigoriev I.V."/>
            <person name="Debuchy R."/>
            <person name="Gladieux P."/>
            <person name="Hiltunen Thoren M."/>
            <person name="Johannesson H."/>
        </authorList>
    </citation>
    <scope>NUCLEOTIDE SEQUENCE [LARGE SCALE GENOMIC DNA]</scope>
    <source>
        <strain evidence="2">CBS 340.73</strain>
    </source>
</reference>